<dbReference type="AlphaFoldDB" id="A0A4C2A9U5"/>
<evidence type="ECO:0000313" key="2">
    <source>
        <dbReference type="Proteomes" id="UP000299102"/>
    </source>
</evidence>
<evidence type="ECO:0000313" key="1">
    <source>
        <dbReference type="EMBL" id="GBP97631.1"/>
    </source>
</evidence>
<reference evidence="1 2" key="1">
    <citation type="journal article" date="2019" name="Commun. Biol.">
        <title>The bagworm genome reveals a unique fibroin gene that provides high tensile strength.</title>
        <authorList>
            <person name="Kono N."/>
            <person name="Nakamura H."/>
            <person name="Ohtoshi R."/>
            <person name="Tomita M."/>
            <person name="Numata K."/>
            <person name="Arakawa K."/>
        </authorList>
    </citation>
    <scope>NUCLEOTIDE SEQUENCE [LARGE SCALE GENOMIC DNA]</scope>
</reference>
<sequence length="91" mass="10382">MVVFRHDLQGFLSTDFEKKAVQNDGGYCNSTFVSQNVYRNSTIATVDRYRLKPRAPFCAVVYTFPVSFLLQPDDAGDVEGRTNIRHSMHFS</sequence>
<comment type="caution">
    <text evidence="1">The sequence shown here is derived from an EMBL/GenBank/DDBJ whole genome shotgun (WGS) entry which is preliminary data.</text>
</comment>
<name>A0A4C2A9U5_EUMVA</name>
<protein>
    <submittedName>
        <fullName evidence="1">Uncharacterized protein</fullName>
    </submittedName>
</protein>
<keyword evidence="2" id="KW-1185">Reference proteome</keyword>
<dbReference type="EMBL" id="BGZK01002974">
    <property type="protein sequence ID" value="GBP97631.1"/>
    <property type="molecule type" value="Genomic_DNA"/>
</dbReference>
<gene>
    <name evidence="1" type="ORF">EVAR_102012_1</name>
</gene>
<organism evidence="1 2">
    <name type="scientific">Eumeta variegata</name>
    <name type="common">Bagworm moth</name>
    <name type="synonym">Eumeta japonica</name>
    <dbReference type="NCBI Taxonomy" id="151549"/>
    <lineage>
        <taxon>Eukaryota</taxon>
        <taxon>Metazoa</taxon>
        <taxon>Ecdysozoa</taxon>
        <taxon>Arthropoda</taxon>
        <taxon>Hexapoda</taxon>
        <taxon>Insecta</taxon>
        <taxon>Pterygota</taxon>
        <taxon>Neoptera</taxon>
        <taxon>Endopterygota</taxon>
        <taxon>Lepidoptera</taxon>
        <taxon>Glossata</taxon>
        <taxon>Ditrysia</taxon>
        <taxon>Tineoidea</taxon>
        <taxon>Psychidae</taxon>
        <taxon>Oiketicinae</taxon>
        <taxon>Eumeta</taxon>
    </lineage>
</organism>
<proteinExistence type="predicted"/>
<dbReference type="Proteomes" id="UP000299102">
    <property type="component" value="Unassembled WGS sequence"/>
</dbReference>
<accession>A0A4C2A9U5</accession>